<dbReference type="RefSeq" id="WP_054466024.1">
    <property type="nucleotide sequence ID" value="NZ_CP159837.1"/>
</dbReference>
<dbReference type="AlphaFoldDB" id="A0AAU8JHD4"/>
<dbReference type="EMBL" id="CP159837">
    <property type="protein sequence ID" value="XCM38624.1"/>
    <property type="molecule type" value="Genomic_DNA"/>
</dbReference>
<evidence type="ECO:0000313" key="2">
    <source>
        <dbReference type="EMBL" id="XCM38624.1"/>
    </source>
</evidence>
<dbReference type="NCBIfam" id="NF041216">
    <property type="entry name" value="CU044_2847_fam"/>
    <property type="match status" value="1"/>
</dbReference>
<dbReference type="Pfam" id="PF19493">
    <property type="entry name" value="Trypco1"/>
    <property type="match status" value="1"/>
</dbReference>
<feature type="domain" description="Trypsin-co-occurring" evidence="1">
    <location>
        <begin position="8"/>
        <end position="122"/>
    </location>
</feature>
<organism evidence="2">
    <name type="scientific">Planktothricoides raciborskii GIHE-MW2</name>
    <dbReference type="NCBI Taxonomy" id="2792601"/>
    <lineage>
        <taxon>Bacteria</taxon>
        <taxon>Bacillati</taxon>
        <taxon>Cyanobacteriota</taxon>
        <taxon>Cyanophyceae</taxon>
        <taxon>Oscillatoriophycideae</taxon>
        <taxon>Oscillatoriales</taxon>
        <taxon>Oscillatoriaceae</taxon>
        <taxon>Planktothricoides</taxon>
    </lineage>
</organism>
<sequence length="129" mass="14210">MTVKLTPIQLDDNTVIYIEATEDIDAPETLTTAPVSDDDEEEAAVSKGVKEVKAEFQKQIHDLQKTIFSYTSYTLAAFKQVAVAKIDKVTLEFGVEMGGETGIPYVTKGTAKSNLKIQVECSFNQEQET</sequence>
<accession>A0AAU8JHD4</accession>
<name>A0AAU8JHD4_9CYAN</name>
<evidence type="ECO:0000259" key="1">
    <source>
        <dbReference type="Pfam" id="PF19493"/>
    </source>
</evidence>
<gene>
    <name evidence="2" type="ORF">ABWT76_001484</name>
</gene>
<proteinExistence type="predicted"/>
<reference evidence="2" key="1">
    <citation type="submission" date="2024-07" db="EMBL/GenBank/DDBJ databases">
        <authorList>
            <person name="Kim Y.J."/>
            <person name="Jeong J.Y."/>
        </authorList>
    </citation>
    <scope>NUCLEOTIDE SEQUENCE</scope>
    <source>
        <strain evidence="2">GIHE-MW2</strain>
    </source>
</reference>
<protein>
    <submittedName>
        <fullName evidence="2">CU044_2847 family protein</fullName>
    </submittedName>
</protein>
<dbReference type="InterPro" id="IPR045794">
    <property type="entry name" value="Trypco1"/>
</dbReference>